<protein>
    <submittedName>
        <fullName evidence="1">Uncharacterized protein</fullName>
    </submittedName>
</protein>
<keyword evidence="2" id="KW-1185">Reference proteome</keyword>
<gene>
    <name evidence="1" type="ORF">RHMOL_Rhmol09G0027400</name>
</gene>
<comment type="caution">
    <text evidence="1">The sequence shown here is derived from an EMBL/GenBank/DDBJ whole genome shotgun (WGS) entry which is preliminary data.</text>
</comment>
<reference evidence="1" key="1">
    <citation type="submission" date="2022-02" db="EMBL/GenBank/DDBJ databases">
        <title>Plant Genome Project.</title>
        <authorList>
            <person name="Zhang R.-G."/>
        </authorList>
    </citation>
    <scope>NUCLEOTIDE SEQUENCE</scope>
    <source>
        <strain evidence="1">AT1</strain>
    </source>
</reference>
<accession>A0ACC0MAG6</accession>
<evidence type="ECO:0000313" key="1">
    <source>
        <dbReference type="EMBL" id="KAI8537492.1"/>
    </source>
</evidence>
<evidence type="ECO:0000313" key="2">
    <source>
        <dbReference type="Proteomes" id="UP001062846"/>
    </source>
</evidence>
<proteinExistence type="predicted"/>
<dbReference type="Proteomes" id="UP001062846">
    <property type="component" value="Chromosome 9"/>
</dbReference>
<sequence length="91" mass="10538">MKWDDEMEWFNLHSKGDSMRKCVLKLSLSAAIYCIWGECNTRIFQHKSLDPGSLAGKVCNSIRNTLLSWRKLDSLDATQDNKETCREWGIL</sequence>
<organism evidence="1 2">
    <name type="scientific">Rhododendron molle</name>
    <name type="common">Chinese azalea</name>
    <name type="synonym">Azalea mollis</name>
    <dbReference type="NCBI Taxonomy" id="49168"/>
    <lineage>
        <taxon>Eukaryota</taxon>
        <taxon>Viridiplantae</taxon>
        <taxon>Streptophyta</taxon>
        <taxon>Embryophyta</taxon>
        <taxon>Tracheophyta</taxon>
        <taxon>Spermatophyta</taxon>
        <taxon>Magnoliopsida</taxon>
        <taxon>eudicotyledons</taxon>
        <taxon>Gunneridae</taxon>
        <taxon>Pentapetalae</taxon>
        <taxon>asterids</taxon>
        <taxon>Ericales</taxon>
        <taxon>Ericaceae</taxon>
        <taxon>Ericoideae</taxon>
        <taxon>Rhodoreae</taxon>
        <taxon>Rhododendron</taxon>
    </lineage>
</organism>
<dbReference type="EMBL" id="CM046396">
    <property type="protein sequence ID" value="KAI8537492.1"/>
    <property type="molecule type" value="Genomic_DNA"/>
</dbReference>
<name>A0ACC0MAG6_RHOML</name>